<dbReference type="InterPro" id="IPR024529">
    <property type="entry name" value="ECF_trnsprt_substrate-spec"/>
</dbReference>
<dbReference type="HOGENOM" id="CLU_115366_0_0_9"/>
<dbReference type="RefSeq" id="WP_005588162.1">
    <property type="nucleotide sequence ID" value="NZ_LT669839.1"/>
</dbReference>
<evidence type="ECO:0008006" key="4">
    <source>
        <dbReference type="Google" id="ProtNLM"/>
    </source>
</evidence>
<sequence>MKEKTKTLKDIKTLTMVAMLVALSAVGALIKVFNTVAFDSMPGYFGALYLGGWYGAMVISLGHLLTAITSGFPLGITVHIYIAIQMAVYAYLFRFFYQRFNIYIAVIVGTILNGPISALLFVPIFGWGFFIGLSLPLTVASFINIFLASLIYKGILKIGGSQIDRKI</sequence>
<protein>
    <recommendedName>
        <fullName evidence="4">Alpha-ribazole transporter</fullName>
    </recommendedName>
</protein>
<dbReference type="GO" id="GO:0022857">
    <property type="term" value="F:transmembrane transporter activity"/>
    <property type="evidence" value="ECO:0007669"/>
    <property type="project" value="InterPro"/>
</dbReference>
<dbReference type="EMBL" id="LT669839">
    <property type="protein sequence ID" value="SHD77615.1"/>
    <property type="molecule type" value="Genomic_DNA"/>
</dbReference>
<keyword evidence="3" id="KW-1185">Reference proteome</keyword>
<evidence type="ECO:0000313" key="2">
    <source>
        <dbReference type="EMBL" id="SHD77615.1"/>
    </source>
</evidence>
<dbReference type="AlphaFoldDB" id="M1Z4M9"/>
<evidence type="ECO:0000256" key="1">
    <source>
        <dbReference type="SAM" id="Phobius"/>
    </source>
</evidence>
<reference evidence="2 3" key="1">
    <citation type="submission" date="2016-11" db="EMBL/GenBank/DDBJ databases">
        <authorList>
            <person name="Manzoor S."/>
        </authorList>
    </citation>
    <scope>NUCLEOTIDE SEQUENCE [LARGE SCALE GENOMIC DNA]</scope>
    <source>
        <strain evidence="2">Clostridium ultunense strain Esp</strain>
    </source>
</reference>
<organism evidence="2 3">
    <name type="scientific">[Clostridium] ultunense Esp</name>
    <dbReference type="NCBI Taxonomy" id="1288971"/>
    <lineage>
        <taxon>Bacteria</taxon>
        <taxon>Bacillati</taxon>
        <taxon>Bacillota</taxon>
        <taxon>Tissierellia</taxon>
        <taxon>Tissierellales</taxon>
        <taxon>Tepidimicrobiaceae</taxon>
        <taxon>Schnuerera</taxon>
    </lineage>
</organism>
<proteinExistence type="predicted"/>
<evidence type="ECO:0000313" key="3">
    <source>
        <dbReference type="Proteomes" id="UP000245423"/>
    </source>
</evidence>
<keyword evidence="1" id="KW-1133">Transmembrane helix</keyword>
<gene>
    <name evidence="2" type="ORF">CUESP1_2261</name>
</gene>
<name>M1Z4M9_9FIRM</name>
<accession>M1Z4M9</accession>
<feature type="transmembrane region" description="Helical" evidence="1">
    <location>
        <begin position="45"/>
        <end position="65"/>
    </location>
</feature>
<feature type="transmembrane region" description="Helical" evidence="1">
    <location>
        <begin position="100"/>
        <end position="121"/>
    </location>
</feature>
<keyword evidence="1" id="KW-0472">Membrane</keyword>
<dbReference type="Pfam" id="PF12822">
    <property type="entry name" value="ECF_trnsprt"/>
    <property type="match status" value="1"/>
</dbReference>
<dbReference type="Gene3D" id="1.10.1760.20">
    <property type="match status" value="1"/>
</dbReference>
<dbReference type="Proteomes" id="UP000245423">
    <property type="component" value="Chromosome 1"/>
</dbReference>
<feature type="transmembrane region" description="Helical" evidence="1">
    <location>
        <begin position="127"/>
        <end position="152"/>
    </location>
</feature>
<dbReference type="OrthoDB" id="5431035at2"/>
<feature type="transmembrane region" description="Helical" evidence="1">
    <location>
        <begin position="14"/>
        <end position="33"/>
    </location>
</feature>
<keyword evidence="1" id="KW-0812">Transmembrane</keyword>
<feature type="transmembrane region" description="Helical" evidence="1">
    <location>
        <begin position="71"/>
        <end position="93"/>
    </location>
</feature>